<dbReference type="RefSeq" id="XP_001880286.1">
    <property type="nucleotide sequence ID" value="XM_001880251.1"/>
</dbReference>
<evidence type="ECO:0000313" key="1">
    <source>
        <dbReference type="EMBL" id="EDR08973.1"/>
    </source>
</evidence>
<dbReference type="InParanoid" id="B0D991"/>
<evidence type="ECO:0000313" key="2">
    <source>
        <dbReference type="Proteomes" id="UP000001194"/>
    </source>
</evidence>
<dbReference type="EMBL" id="DS547100">
    <property type="protein sequence ID" value="EDR08973.1"/>
    <property type="molecule type" value="Genomic_DNA"/>
</dbReference>
<gene>
    <name evidence="1" type="ORF">LACBIDRAFT_296613</name>
</gene>
<name>B0D991_LACBS</name>
<proteinExistence type="predicted"/>
<keyword evidence="2" id="KW-1185">Reference proteome</keyword>
<protein>
    <submittedName>
        <fullName evidence="1">Predicted protein</fullName>
    </submittedName>
</protein>
<dbReference type="Proteomes" id="UP000001194">
    <property type="component" value="Unassembled WGS sequence"/>
</dbReference>
<dbReference type="GeneID" id="6076017"/>
<sequence>MLNKILLSLDDFVTLLDFMRDFCQCTYKNILYIQNTCFCALSGDYPRIHVHHIHHRPIILSHV</sequence>
<dbReference type="AlphaFoldDB" id="B0D991"/>
<dbReference type="HOGENOM" id="CLU_2886195_0_0_1"/>
<reference evidence="1 2" key="1">
    <citation type="journal article" date="2008" name="Nature">
        <title>The genome of Laccaria bicolor provides insights into mycorrhizal symbiosis.</title>
        <authorList>
            <person name="Martin F."/>
            <person name="Aerts A."/>
            <person name="Ahren D."/>
            <person name="Brun A."/>
            <person name="Danchin E.G.J."/>
            <person name="Duchaussoy F."/>
            <person name="Gibon J."/>
            <person name="Kohler A."/>
            <person name="Lindquist E."/>
            <person name="Pereda V."/>
            <person name="Salamov A."/>
            <person name="Shapiro H.J."/>
            <person name="Wuyts J."/>
            <person name="Blaudez D."/>
            <person name="Buee M."/>
            <person name="Brokstein P."/>
            <person name="Canbaeck B."/>
            <person name="Cohen D."/>
            <person name="Courty P.E."/>
            <person name="Coutinho P.M."/>
            <person name="Delaruelle C."/>
            <person name="Detter J.C."/>
            <person name="Deveau A."/>
            <person name="DiFazio S."/>
            <person name="Duplessis S."/>
            <person name="Fraissinet-Tachet L."/>
            <person name="Lucic E."/>
            <person name="Frey-Klett P."/>
            <person name="Fourrey C."/>
            <person name="Feussner I."/>
            <person name="Gay G."/>
            <person name="Grimwood J."/>
            <person name="Hoegger P.J."/>
            <person name="Jain P."/>
            <person name="Kilaru S."/>
            <person name="Labbe J."/>
            <person name="Lin Y.C."/>
            <person name="Legue V."/>
            <person name="Le Tacon F."/>
            <person name="Marmeisse R."/>
            <person name="Melayah D."/>
            <person name="Montanini B."/>
            <person name="Muratet M."/>
            <person name="Nehls U."/>
            <person name="Niculita-Hirzel H."/>
            <person name="Oudot-Le Secq M.P."/>
            <person name="Peter M."/>
            <person name="Quesneville H."/>
            <person name="Rajashekar B."/>
            <person name="Reich M."/>
            <person name="Rouhier N."/>
            <person name="Schmutz J."/>
            <person name="Yin T."/>
            <person name="Chalot M."/>
            <person name="Henrissat B."/>
            <person name="Kuees U."/>
            <person name="Lucas S."/>
            <person name="Van de Peer Y."/>
            <person name="Podila G.K."/>
            <person name="Polle A."/>
            <person name="Pukkila P.J."/>
            <person name="Richardson P.M."/>
            <person name="Rouze P."/>
            <person name="Sanders I.R."/>
            <person name="Stajich J.E."/>
            <person name="Tunlid A."/>
            <person name="Tuskan G."/>
            <person name="Grigoriev I.V."/>
        </authorList>
    </citation>
    <scope>NUCLEOTIDE SEQUENCE [LARGE SCALE GENOMIC DNA]</scope>
    <source>
        <strain evidence="2">S238N-H82 / ATCC MYA-4686</strain>
    </source>
</reference>
<dbReference type="KEGG" id="lbc:LACBIDRAFT_296613"/>
<accession>B0D991</accession>
<organism evidence="2">
    <name type="scientific">Laccaria bicolor (strain S238N-H82 / ATCC MYA-4686)</name>
    <name type="common">Bicoloured deceiver</name>
    <name type="synonym">Laccaria laccata var. bicolor</name>
    <dbReference type="NCBI Taxonomy" id="486041"/>
    <lineage>
        <taxon>Eukaryota</taxon>
        <taxon>Fungi</taxon>
        <taxon>Dikarya</taxon>
        <taxon>Basidiomycota</taxon>
        <taxon>Agaricomycotina</taxon>
        <taxon>Agaricomycetes</taxon>
        <taxon>Agaricomycetidae</taxon>
        <taxon>Agaricales</taxon>
        <taxon>Agaricineae</taxon>
        <taxon>Hydnangiaceae</taxon>
        <taxon>Laccaria</taxon>
    </lineage>
</organism>